<keyword evidence="1" id="KW-1133">Transmembrane helix</keyword>
<evidence type="ECO:0000313" key="2">
    <source>
        <dbReference type="EMBL" id="KAG2300130.1"/>
    </source>
</evidence>
<dbReference type="EMBL" id="JAAMPC010000008">
    <property type="protein sequence ID" value="KAG2300130.1"/>
    <property type="molecule type" value="Genomic_DNA"/>
</dbReference>
<dbReference type="OrthoDB" id="2148490at2759"/>
<comment type="caution">
    <text evidence="2">The sequence shown here is derived from an EMBL/GenBank/DDBJ whole genome shotgun (WGS) entry which is preliminary data.</text>
</comment>
<reference evidence="2 3" key="1">
    <citation type="submission" date="2020-02" db="EMBL/GenBank/DDBJ databases">
        <authorList>
            <person name="Ma Q."/>
            <person name="Huang Y."/>
            <person name="Song X."/>
            <person name="Pei D."/>
        </authorList>
    </citation>
    <scope>NUCLEOTIDE SEQUENCE [LARGE SCALE GENOMIC DNA]</scope>
    <source>
        <strain evidence="2">Sxm20200214</strain>
        <tissue evidence="2">Leaf</tissue>
    </source>
</reference>
<gene>
    <name evidence="2" type="ORF">Bca52824_036602</name>
</gene>
<keyword evidence="3" id="KW-1185">Reference proteome</keyword>
<keyword evidence="1" id="KW-0472">Membrane</keyword>
<keyword evidence="1" id="KW-0812">Transmembrane</keyword>
<evidence type="ECO:0000256" key="1">
    <source>
        <dbReference type="SAM" id="Phobius"/>
    </source>
</evidence>
<evidence type="ECO:0000313" key="3">
    <source>
        <dbReference type="Proteomes" id="UP000886595"/>
    </source>
</evidence>
<name>A0A8X7S7I7_BRACI</name>
<dbReference type="AlphaFoldDB" id="A0A8X7S7I7"/>
<feature type="transmembrane region" description="Helical" evidence="1">
    <location>
        <begin position="30"/>
        <end position="48"/>
    </location>
</feature>
<dbReference type="Proteomes" id="UP000886595">
    <property type="component" value="Unassembled WGS sequence"/>
</dbReference>
<protein>
    <submittedName>
        <fullName evidence="2">Uncharacterized protein</fullName>
    </submittedName>
</protein>
<organism evidence="2 3">
    <name type="scientific">Brassica carinata</name>
    <name type="common">Ethiopian mustard</name>
    <name type="synonym">Abyssinian cabbage</name>
    <dbReference type="NCBI Taxonomy" id="52824"/>
    <lineage>
        <taxon>Eukaryota</taxon>
        <taxon>Viridiplantae</taxon>
        <taxon>Streptophyta</taxon>
        <taxon>Embryophyta</taxon>
        <taxon>Tracheophyta</taxon>
        <taxon>Spermatophyta</taxon>
        <taxon>Magnoliopsida</taxon>
        <taxon>eudicotyledons</taxon>
        <taxon>Gunneridae</taxon>
        <taxon>Pentapetalae</taxon>
        <taxon>rosids</taxon>
        <taxon>malvids</taxon>
        <taxon>Brassicales</taxon>
        <taxon>Brassicaceae</taxon>
        <taxon>Brassiceae</taxon>
        <taxon>Brassica</taxon>
    </lineage>
</organism>
<sequence length="99" mass="11302">MESRNEKLLPPVYCVQCVIMAIHDFTGFNWLMSIVLTALLASGLMWPVKMRIQRQVWELKSLGVSIQKVRSVIQTCDPKDLPENKKLEAELTVKLISCV</sequence>
<proteinExistence type="predicted"/>
<accession>A0A8X7S7I7</accession>